<reference evidence="3 4" key="1">
    <citation type="submission" date="2020-05" db="EMBL/GenBank/DDBJ databases">
        <title>Sulfurimonas marisnigri, sp. nov., and Sulfurimonas baltica, sp. nov., manganese oxide reducing chemolithoautotrophs of the class Epsilonproteobacteria isolated from the pelagic redoxclines of the Black and Baltic Seas and emended description of the genus Sulfurimonas.</title>
        <authorList>
            <person name="Henkel J.V."/>
            <person name="Laudan C."/>
            <person name="Werner J."/>
            <person name="Neu T."/>
            <person name="Plewe S."/>
            <person name="Sproer C."/>
            <person name="Bunk B."/>
            <person name="Schulz-Vogt H.N."/>
        </authorList>
    </citation>
    <scope>NUCLEOTIDE SEQUENCE [LARGE SCALE GENOMIC DNA]</scope>
    <source>
        <strain evidence="3 4">SoZ1</strain>
    </source>
</reference>
<dbReference type="Gene3D" id="3.40.50.720">
    <property type="entry name" value="NAD(P)-binding Rossmann-like Domain"/>
    <property type="match status" value="2"/>
</dbReference>
<feature type="domain" description="Polysaccharide biosynthesis protein CapD-like" evidence="2">
    <location>
        <begin position="36"/>
        <end position="323"/>
    </location>
</feature>
<evidence type="ECO:0000256" key="1">
    <source>
        <dbReference type="ARBA" id="ARBA00007430"/>
    </source>
</evidence>
<accession>A0A7S7RP77</accession>
<keyword evidence="4" id="KW-1185">Reference proteome</keyword>
<dbReference type="Pfam" id="PF02719">
    <property type="entry name" value="Polysacc_synt_2"/>
    <property type="match status" value="1"/>
</dbReference>
<dbReference type="CDD" id="cd05237">
    <property type="entry name" value="UDP_invert_4-6DH_SDR_e"/>
    <property type="match status" value="1"/>
</dbReference>
<proteinExistence type="inferred from homology"/>
<comment type="similarity">
    <text evidence="1">Belongs to the polysaccharide synthase family.</text>
</comment>
<organism evidence="3 4">
    <name type="scientific">Candidatus Sulfurimonas marisnigri</name>
    <dbReference type="NCBI Taxonomy" id="2740405"/>
    <lineage>
        <taxon>Bacteria</taxon>
        <taxon>Pseudomonadati</taxon>
        <taxon>Campylobacterota</taxon>
        <taxon>Epsilonproteobacteria</taxon>
        <taxon>Campylobacterales</taxon>
        <taxon>Sulfurimonadaceae</taxon>
        <taxon>Sulfurimonas</taxon>
    </lineage>
</organism>
<sequence>MNQMLKLIGREKELFEKDLKNNNKELLEVVSNSSFLVIGGAGSIGQAVTKEIFKRNPKKLHVVDISENNMVELVRDIRSSYGYIDGDFQTFALDIGSVEYDAFIKNDGQYDYVLNLSALKHVRSEKDPFTLMRMIDVNVFNTDKTLQQSIENGTKKYFCVSTDKAANPVNMMGASKRIMEMFLMRKSLDIKISTARFANVAFSDGSLLHGFNQRIQKQQPIVAPNDIKRYFVTPQESGELCLMSCIFGENRDIFFPKLSEDLHLISFADIAVKYLENIGYKPYLCKDEDEARELAKTLPAEGKWPCLFTSSDTTGEKDFEEFFTENEILDMQRFSNLGVIKNEATFDEDLLNSFEKTIKDFKQNLSWSKEDIVKEFFKMIPDFGHKETGKYLDGKM</sequence>
<dbReference type="SUPFAM" id="SSF51735">
    <property type="entry name" value="NAD(P)-binding Rossmann-fold domains"/>
    <property type="match status" value="1"/>
</dbReference>
<dbReference type="InterPro" id="IPR036291">
    <property type="entry name" value="NAD(P)-bd_dom_sf"/>
</dbReference>
<evidence type="ECO:0000313" key="3">
    <source>
        <dbReference type="EMBL" id="QOY54087.1"/>
    </source>
</evidence>
<dbReference type="Proteomes" id="UP000593836">
    <property type="component" value="Chromosome"/>
</dbReference>
<evidence type="ECO:0000259" key="2">
    <source>
        <dbReference type="Pfam" id="PF02719"/>
    </source>
</evidence>
<dbReference type="AlphaFoldDB" id="A0A7S7RP77"/>
<dbReference type="InterPro" id="IPR051203">
    <property type="entry name" value="Polysaccharide_Synthase-Rel"/>
</dbReference>
<evidence type="ECO:0000313" key="4">
    <source>
        <dbReference type="Proteomes" id="UP000593836"/>
    </source>
</evidence>
<dbReference type="InterPro" id="IPR003869">
    <property type="entry name" value="Polysac_CapD-like"/>
</dbReference>
<dbReference type="KEGG" id="smas:HUE87_09380"/>
<gene>
    <name evidence="3" type="ORF">HUE87_09380</name>
</gene>
<dbReference type="EMBL" id="CP054493">
    <property type="protein sequence ID" value="QOY54087.1"/>
    <property type="molecule type" value="Genomic_DNA"/>
</dbReference>
<protein>
    <submittedName>
        <fullName evidence="3">UDP-N-acetylglucosamine 4,6-dehydratase</fullName>
    </submittedName>
</protein>
<dbReference type="RefSeq" id="WP_194366103.1">
    <property type="nucleotide sequence ID" value="NZ_CP054493.1"/>
</dbReference>
<name>A0A7S7RP77_9BACT</name>
<dbReference type="PANTHER" id="PTHR43318:SF1">
    <property type="entry name" value="POLYSACCHARIDE BIOSYNTHESIS PROTEIN EPSC-RELATED"/>
    <property type="match status" value="1"/>
</dbReference>
<dbReference type="PANTHER" id="PTHR43318">
    <property type="entry name" value="UDP-N-ACETYLGLUCOSAMINE 4,6-DEHYDRATASE"/>
    <property type="match status" value="1"/>
</dbReference>